<dbReference type="EMBL" id="MT144505">
    <property type="protein sequence ID" value="QJA54417.1"/>
    <property type="molecule type" value="Genomic_DNA"/>
</dbReference>
<accession>A0A6H2A4A6</accession>
<dbReference type="EMBL" id="MT144777">
    <property type="protein sequence ID" value="QJH99254.1"/>
    <property type="molecule type" value="Genomic_DNA"/>
</dbReference>
<protein>
    <submittedName>
        <fullName evidence="1">Putative lambda recombination protein</fullName>
    </submittedName>
</protein>
<dbReference type="AlphaFoldDB" id="A0A6H2A4A6"/>
<proteinExistence type="predicted"/>
<reference evidence="1" key="1">
    <citation type="submission" date="2020-03" db="EMBL/GenBank/DDBJ databases">
        <title>The deep terrestrial virosphere.</title>
        <authorList>
            <person name="Holmfeldt K."/>
            <person name="Nilsson E."/>
            <person name="Simone D."/>
            <person name="Lopez-Fernandez M."/>
            <person name="Wu X."/>
            <person name="de Brujin I."/>
            <person name="Lundin D."/>
            <person name="Andersson A."/>
            <person name="Bertilsson S."/>
            <person name="Dopson M."/>
        </authorList>
    </citation>
    <scope>NUCLEOTIDE SEQUENCE</scope>
    <source>
        <strain evidence="1">TM448A04860</strain>
        <strain evidence="2">TM448B01528</strain>
    </source>
</reference>
<organism evidence="1">
    <name type="scientific">viral metagenome</name>
    <dbReference type="NCBI Taxonomy" id="1070528"/>
    <lineage>
        <taxon>unclassified sequences</taxon>
        <taxon>metagenomes</taxon>
        <taxon>organismal metagenomes</taxon>
    </lineage>
</organism>
<evidence type="ECO:0000313" key="2">
    <source>
        <dbReference type="EMBL" id="QJH99254.1"/>
    </source>
</evidence>
<sequence length="135" mass="15447">MKRKPKTSLQKYTAKKKRLSNQAKALWQELIRVISPNCEGHGIGCTGKTQAGHHFVFVSASNHLRFDLKNGIGLCTKCHYALHNTGRAGIVYLNIIQGRSKEWKEYIDKNSQVRVSTTLGWYKKKFDELTKLKNN</sequence>
<evidence type="ECO:0000313" key="1">
    <source>
        <dbReference type="EMBL" id="QJA54417.1"/>
    </source>
</evidence>
<name>A0A6H2A4A6_9ZZZZ</name>
<gene>
    <name evidence="1" type="ORF">TM448A04860_0003</name>
    <name evidence="2" type="ORF">TM448B01528_0017</name>
</gene>